<keyword evidence="3" id="KW-1185">Reference proteome</keyword>
<keyword evidence="1" id="KW-1133">Transmembrane helix</keyword>
<reference evidence="4" key="1">
    <citation type="submission" date="2025-08" db="UniProtKB">
        <authorList>
            <consortium name="RefSeq"/>
        </authorList>
    </citation>
    <scope>IDENTIFICATION</scope>
    <source>
        <tissue evidence="4">Whole organism</tissue>
    </source>
</reference>
<dbReference type="GeneID" id="113203183"/>
<dbReference type="RefSeq" id="XP_026273525.1">
    <property type="nucleotide sequence ID" value="XM_026417740.2"/>
</dbReference>
<feature type="chain" id="PRO_5026770942" evidence="2">
    <location>
        <begin position="22"/>
        <end position="266"/>
    </location>
</feature>
<proteinExistence type="predicted"/>
<evidence type="ECO:0000313" key="3">
    <source>
        <dbReference type="Proteomes" id="UP000504606"/>
    </source>
</evidence>
<name>A0A6J1S2Y1_FRAOC</name>
<keyword evidence="1" id="KW-0472">Membrane</keyword>
<dbReference type="Proteomes" id="UP000504606">
    <property type="component" value="Unplaced"/>
</dbReference>
<sequence>MPPRGLVLAAALAVWGVPSSAQVPDLSQFTWKSHCIKLSGIISINDAKGSDKTSVPPPPGSKFEAWCNDDGATASLSWNEEELNIFISIEKGEENLNRTKFNIYQFQYLQRDSQGVASCELIATPQGYRSYVDGGMFCNTTLPMIPYNSTMTTTTLKMDVPTTASSTQAETGTQISRIERDLSEGGSTEPSIHEVTISGCDLEATLNLASFTIILKRYDADIDQQPKFVSTCLVQPDITLITSISGVVTGVILFGAAMLAVNVHCK</sequence>
<evidence type="ECO:0000313" key="4">
    <source>
        <dbReference type="RefSeq" id="XP_026273525.1"/>
    </source>
</evidence>
<evidence type="ECO:0000256" key="1">
    <source>
        <dbReference type="SAM" id="Phobius"/>
    </source>
</evidence>
<dbReference type="KEGG" id="foc:113203183"/>
<organism evidence="3 4">
    <name type="scientific">Frankliniella occidentalis</name>
    <name type="common">Western flower thrips</name>
    <name type="synonym">Euthrips occidentalis</name>
    <dbReference type="NCBI Taxonomy" id="133901"/>
    <lineage>
        <taxon>Eukaryota</taxon>
        <taxon>Metazoa</taxon>
        <taxon>Ecdysozoa</taxon>
        <taxon>Arthropoda</taxon>
        <taxon>Hexapoda</taxon>
        <taxon>Insecta</taxon>
        <taxon>Pterygota</taxon>
        <taxon>Neoptera</taxon>
        <taxon>Paraneoptera</taxon>
        <taxon>Thysanoptera</taxon>
        <taxon>Terebrantia</taxon>
        <taxon>Thripoidea</taxon>
        <taxon>Thripidae</taxon>
        <taxon>Frankliniella</taxon>
    </lineage>
</organism>
<gene>
    <name evidence="4" type="primary">LOC113203183</name>
</gene>
<dbReference type="AlphaFoldDB" id="A0A6J1S2Y1"/>
<protein>
    <submittedName>
        <fullName evidence="4">Uncharacterized protein LOC113203183</fullName>
    </submittedName>
</protein>
<feature type="transmembrane region" description="Helical" evidence="1">
    <location>
        <begin position="238"/>
        <end position="261"/>
    </location>
</feature>
<feature type="signal peptide" evidence="2">
    <location>
        <begin position="1"/>
        <end position="21"/>
    </location>
</feature>
<evidence type="ECO:0000256" key="2">
    <source>
        <dbReference type="SAM" id="SignalP"/>
    </source>
</evidence>
<accession>A0A6J1S2Y1</accession>
<keyword evidence="1" id="KW-0812">Transmembrane</keyword>
<keyword evidence="2" id="KW-0732">Signal</keyword>